<comment type="catalytic activity">
    <reaction evidence="16">
        <text>UDP-N-acetyl-alpha-D-muramate + NADP(+) = UDP-N-acetyl-3-O-(1-carboxyvinyl)-alpha-D-glucosamine + NADPH + H(+)</text>
        <dbReference type="Rhea" id="RHEA:12248"/>
        <dbReference type="ChEBI" id="CHEBI:15378"/>
        <dbReference type="ChEBI" id="CHEBI:57783"/>
        <dbReference type="ChEBI" id="CHEBI:58349"/>
        <dbReference type="ChEBI" id="CHEBI:68483"/>
        <dbReference type="ChEBI" id="CHEBI:70757"/>
        <dbReference type="EC" id="1.3.1.98"/>
    </reaction>
</comment>
<evidence type="ECO:0000256" key="4">
    <source>
        <dbReference type="ARBA" id="ARBA00004752"/>
    </source>
</evidence>
<evidence type="ECO:0000256" key="8">
    <source>
        <dbReference type="ARBA" id="ARBA00022630"/>
    </source>
</evidence>
<reference evidence="18" key="1">
    <citation type="submission" date="2020-05" db="EMBL/GenBank/DDBJ databases">
        <authorList>
            <person name="Chiriac C."/>
            <person name="Salcher M."/>
            <person name="Ghai R."/>
            <person name="Kavagutti S V."/>
        </authorList>
    </citation>
    <scope>NUCLEOTIDE SEQUENCE</scope>
</reference>
<evidence type="ECO:0000256" key="7">
    <source>
        <dbReference type="ARBA" id="ARBA00022618"/>
    </source>
</evidence>
<dbReference type="InterPro" id="IPR006094">
    <property type="entry name" value="Oxid_FAD_bind_N"/>
</dbReference>
<dbReference type="HAMAP" id="MF_00037">
    <property type="entry name" value="MurB"/>
    <property type="match status" value="1"/>
</dbReference>
<keyword evidence="13" id="KW-0560">Oxidoreductase</keyword>
<evidence type="ECO:0000256" key="2">
    <source>
        <dbReference type="ARBA" id="ARBA00003921"/>
    </source>
</evidence>
<dbReference type="SUPFAM" id="SSF56176">
    <property type="entry name" value="FAD-binding/transporter-associated domain-like"/>
    <property type="match status" value="1"/>
</dbReference>
<dbReference type="InterPro" id="IPR016167">
    <property type="entry name" value="FAD-bd_PCMH_sub1"/>
</dbReference>
<dbReference type="NCBIfam" id="NF010478">
    <property type="entry name" value="PRK13903.1"/>
    <property type="match status" value="1"/>
</dbReference>
<dbReference type="GO" id="GO:0071949">
    <property type="term" value="F:FAD binding"/>
    <property type="evidence" value="ECO:0007669"/>
    <property type="project" value="InterPro"/>
</dbReference>
<evidence type="ECO:0000256" key="12">
    <source>
        <dbReference type="ARBA" id="ARBA00022984"/>
    </source>
</evidence>
<keyword evidence="6" id="KW-0963">Cytoplasm</keyword>
<dbReference type="InterPro" id="IPR036318">
    <property type="entry name" value="FAD-bd_PCMH-like_sf"/>
</dbReference>
<evidence type="ECO:0000256" key="6">
    <source>
        <dbReference type="ARBA" id="ARBA00022490"/>
    </source>
</evidence>
<dbReference type="AlphaFoldDB" id="A0A6J6D3A5"/>
<dbReference type="UniPathway" id="UPA00219"/>
<evidence type="ECO:0000256" key="10">
    <source>
        <dbReference type="ARBA" id="ARBA00022857"/>
    </source>
</evidence>
<evidence type="ECO:0000256" key="15">
    <source>
        <dbReference type="ARBA" id="ARBA00023316"/>
    </source>
</evidence>
<dbReference type="InterPro" id="IPR036635">
    <property type="entry name" value="MurB_C_sf"/>
</dbReference>
<name>A0A6J6D3A5_9ZZZZ</name>
<keyword evidence="10" id="KW-0521">NADP</keyword>
<gene>
    <name evidence="18" type="ORF">UFOPK1591_00511</name>
</gene>
<dbReference type="Pfam" id="PF02873">
    <property type="entry name" value="MurB_C"/>
    <property type="match status" value="1"/>
</dbReference>
<evidence type="ECO:0000256" key="1">
    <source>
        <dbReference type="ARBA" id="ARBA00001974"/>
    </source>
</evidence>
<accession>A0A6J6D3A5</accession>
<dbReference type="Gene3D" id="3.90.78.10">
    <property type="entry name" value="UDP-N-acetylenolpyruvoylglucosamine reductase, C-terminal domain"/>
    <property type="match status" value="1"/>
</dbReference>
<evidence type="ECO:0000256" key="14">
    <source>
        <dbReference type="ARBA" id="ARBA00023306"/>
    </source>
</evidence>
<evidence type="ECO:0000256" key="5">
    <source>
        <dbReference type="ARBA" id="ARBA00012518"/>
    </source>
</evidence>
<dbReference type="EC" id="1.3.1.98" evidence="5"/>
<keyword evidence="7" id="KW-0132">Cell division</keyword>
<keyword evidence="12" id="KW-0573">Peptidoglycan synthesis</keyword>
<evidence type="ECO:0000256" key="11">
    <source>
        <dbReference type="ARBA" id="ARBA00022960"/>
    </source>
</evidence>
<dbReference type="InterPro" id="IPR003170">
    <property type="entry name" value="MurB"/>
</dbReference>
<dbReference type="SUPFAM" id="SSF56194">
    <property type="entry name" value="Uridine diphospho-N-Acetylenolpyruvylglucosamine reductase, MurB, C-terminal domain"/>
    <property type="match status" value="1"/>
</dbReference>
<organism evidence="18">
    <name type="scientific">freshwater metagenome</name>
    <dbReference type="NCBI Taxonomy" id="449393"/>
    <lineage>
        <taxon>unclassified sequences</taxon>
        <taxon>metagenomes</taxon>
        <taxon>ecological metagenomes</taxon>
    </lineage>
</organism>
<dbReference type="NCBIfam" id="TIGR00179">
    <property type="entry name" value="murB"/>
    <property type="match status" value="1"/>
</dbReference>
<dbReference type="EMBL" id="CAEZTD010000026">
    <property type="protein sequence ID" value="CAB4557876.1"/>
    <property type="molecule type" value="Genomic_DNA"/>
</dbReference>
<comment type="pathway">
    <text evidence="4">Cell wall biogenesis; peptidoglycan biosynthesis.</text>
</comment>
<sequence>MRFADVTTLGVGGDIDDFVEVETNAELLAAVSQAQSAGLPILVLGGGSNLLVGDAGFDGRVIALRTRGIDVRISETPSGENRGTARVRIAAGESWDDIVAWSVENGFAGIEALSGIPGSVGAAPIQNIGAYGQEVSSVIIGVDVYDIVAGEVRYIPADELEFAYRDSVFKQGLEAIVLSVDFELADARATRLSQPIAFDQLAGALKVEMGAQVALADVREAVLQLRRSKGMVLDAQDPDTRSAGSFFVNPIVTEHFSRSLPADAPRFPVGEAAQDRVLEIGAHVPPLAGPGLVKLSAAWLIENAGIPRGFSLPGSRAAVSSKHTLALTNRGGASAEEIAGLARYVRSMVQSQFGILLQPEPVCIGIEL</sequence>
<comment type="function">
    <text evidence="2">Cell wall formation.</text>
</comment>
<dbReference type="GO" id="GO:0005829">
    <property type="term" value="C:cytosol"/>
    <property type="evidence" value="ECO:0007669"/>
    <property type="project" value="TreeGrafter"/>
</dbReference>
<dbReference type="PANTHER" id="PTHR21071">
    <property type="entry name" value="UDP-N-ACETYLENOLPYRUVOYLGLUCOSAMINE REDUCTASE"/>
    <property type="match status" value="1"/>
</dbReference>
<evidence type="ECO:0000256" key="9">
    <source>
        <dbReference type="ARBA" id="ARBA00022827"/>
    </source>
</evidence>
<keyword evidence="8" id="KW-0285">Flavoprotein</keyword>
<dbReference type="PROSITE" id="PS51387">
    <property type="entry name" value="FAD_PCMH"/>
    <property type="match status" value="1"/>
</dbReference>
<dbReference type="GO" id="GO:0008360">
    <property type="term" value="P:regulation of cell shape"/>
    <property type="evidence" value="ECO:0007669"/>
    <property type="project" value="UniProtKB-KW"/>
</dbReference>
<evidence type="ECO:0000313" key="18">
    <source>
        <dbReference type="EMBL" id="CAB4557876.1"/>
    </source>
</evidence>
<comment type="cofactor">
    <cofactor evidence="1">
        <name>FAD</name>
        <dbReference type="ChEBI" id="CHEBI:57692"/>
    </cofactor>
</comment>
<dbReference type="GO" id="GO:0009252">
    <property type="term" value="P:peptidoglycan biosynthetic process"/>
    <property type="evidence" value="ECO:0007669"/>
    <property type="project" value="UniProtKB-UniPathway"/>
</dbReference>
<dbReference type="InterPro" id="IPR016169">
    <property type="entry name" value="FAD-bd_PCMH_sub2"/>
</dbReference>
<dbReference type="GO" id="GO:0051301">
    <property type="term" value="P:cell division"/>
    <property type="evidence" value="ECO:0007669"/>
    <property type="project" value="UniProtKB-KW"/>
</dbReference>
<proteinExistence type="inferred from homology"/>
<evidence type="ECO:0000259" key="17">
    <source>
        <dbReference type="PROSITE" id="PS51387"/>
    </source>
</evidence>
<dbReference type="PANTHER" id="PTHR21071:SF4">
    <property type="entry name" value="UDP-N-ACETYLENOLPYRUVOYLGLUCOSAMINE REDUCTASE"/>
    <property type="match status" value="1"/>
</dbReference>
<dbReference type="InterPro" id="IPR016166">
    <property type="entry name" value="FAD-bd_PCMH"/>
</dbReference>
<comment type="subcellular location">
    <subcellularLocation>
        <location evidence="3">Cytoplasm</location>
    </subcellularLocation>
</comment>
<dbReference type="InterPro" id="IPR011601">
    <property type="entry name" value="MurB_C"/>
</dbReference>
<dbReference type="GO" id="GO:0008762">
    <property type="term" value="F:UDP-N-acetylmuramate dehydrogenase activity"/>
    <property type="evidence" value="ECO:0007669"/>
    <property type="project" value="UniProtKB-EC"/>
</dbReference>
<keyword evidence="14" id="KW-0131">Cell cycle</keyword>
<evidence type="ECO:0000256" key="13">
    <source>
        <dbReference type="ARBA" id="ARBA00023002"/>
    </source>
</evidence>
<dbReference type="GO" id="GO:0071555">
    <property type="term" value="P:cell wall organization"/>
    <property type="evidence" value="ECO:0007669"/>
    <property type="project" value="UniProtKB-KW"/>
</dbReference>
<dbReference type="Gene3D" id="3.30.465.10">
    <property type="match status" value="1"/>
</dbReference>
<keyword evidence="11" id="KW-0133">Cell shape</keyword>
<protein>
    <recommendedName>
        <fullName evidence="5">UDP-N-acetylmuramate dehydrogenase</fullName>
        <ecNumber evidence="5">1.3.1.98</ecNumber>
    </recommendedName>
</protein>
<evidence type="ECO:0000256" key="16">
    <source>
        <dbReference type="ARBA" id="ARBA00048914"/>
    </source>
</evidence>
<feature type="domain" description="FAD-binding PCMH-type" evidence="17">
    <location>
        <begin position="11"/>
        <end position="187"/>
    </location>
</feature>
<evidence type="ECO:0000256" key="3">
    <source>
        <dbReference type="ARBA" id="ARBA00004496"/>
    </source>
</evidence>
<dbReference type="Pfam" id="PF01565">
    <property type="entry name" value="FAD_binding_4"/>
    <property type="match status" value="1"/>
</dbReference>
<keyword evidence="15" id="KW-0961">Cell wall biogenesis/degradation</keyword>
<dbReference type="Gene3D" id="3.30.43.10">
    <property type="entry name" value="Uridine Diphospho-n-acetylenolpyruvylglucosamine Reductase, domain 2"/>
    <property type="match status" value="1"/>
</dbReference>
<keyword evidence="9" id="KW-0274">FAD</keyword>